<dbReference type="PANTHER" id="PTHR32493:SF0">
    <property type="entry name" value="SUSHI DOMAIN-CONTAINING PROTEIN 5"/>
    <property type="match status" value="1"/>
</dbReference>
<dbReference type="InterPro" id="IPR053298">
    <property type="entry name" value="Sushi_domain_protein"/>
</dbReference>
<evidence type="ECO:0000313" key="9">
    <source>
        <dbReference type="Ensembl" id="ENSLLEP00000028136.1"/>
    </source>
</evidence>
<keyword evidence="1 4" id="KW-0768">Sushi</keyword>
<feature type="compositionally biased region" description="Polar residues" evidence="5">
    <location>
        <begin position="288"/>
        <end position="309"/>
    </location>
</feature>
<evidence type="ECO:0000259" key="8">
    <source>
        <dbReference type="PROSITE" id="PS50923"/>
    </source>
</evidence>
<feature type="region of interest" description="Disordered" evidence="5">
    <location>
        <begin position="286"/>
        <end position="309"/>
    </location>
</feature>
<proteinExistence type="predicted"/>
<dbReference type="SUPFAM" id="SSF57535">
    <property type="entry name" value="Complement control module/SCR domain"/>
    <property type="match status" value="1"/>
</dbReference>
<feature type="transmembrane region" description="Helical" evidence="6">
    <location>
        <begin position="415"/>
        <end position="437"/>
    </location>
</feature>
<keyword evidence="6" id="KW-1133">Transmembrane helix</keyword>
<comment type="caution">
    <text evidence="4">Lacks conserved residue(s) required for the propagation of feature annotation.</text>
</comment>
<evidence type="ECO:0000256" key="7">
    <source>
        <dbReference type="SAM" id="SignalP"/>
    </source>
</evidence>
<dbReference type="Gene3D" id="2.10.70.10">
    <property type="entry name" value="Complement Module, domain 1"/>
    <property type="match status" value="1"/>
</dbReference>
<sequence>MAPVMIAGTSGHIFFVLFHAFLVVAQAKPCGDPPAFPHTLLYGHTGFEMGDELLYVCYHGYEMGKGESAFTLLCDSYGKWYGHVHACVKDETEAFIDYEDNFNDDNDMPYFELDTEEDDYDDDNHLETHDFFFDIDQEQKAHMEDPRDLVSVGKVSKRPTESPISILSERHLFQFPTEEINGPQSEMDLHQNKKTDYNEQKNREHLITKDVSVHSSVMNNSKTNTSIDNSEHYIEPQIIDNKNVDDSVETISSVNFHRSDEINNGDAATFLTNTGMNGMFAAFPTPPFGNSQEEGQLKSSTLPGGKNSSEINSNYSMQFHPSNITLDDTSTTLSSIQGVTKSNPTVGYHNVKTEARQLSGNIYDVVIHSTPSELDLTMSQYPRRLEEDNSEETQMYDTVQPCLGDDCLQVSNDQLIVIIMITICLLLFSIIISFWCYKKKQQISVFSLNGTTQTNQAQRIEMQKI</sequence>
<dbReference type="OrthoDB" id="9936131at2759"/>
<keyword evidence="2 7" id="KW-0732">Signal</keyword>
<dbReference type="GO" id="GO:0007219">
    <property type="term" value="P:Notch signaling pathway"/>
    <property type="evidence" value="ECO:0007669"/>
    <property type="project" value="TreeGrafter"/>
</dbReference>
<keyword evidence="6" id="KW-0812">Transmembrane</keyword>
<name>A0A8C5PV67_9ANUR</name>
<feature type="chain" id="PRO_5034088437" description="Sushi domain-containing protein" evidence="7">
    <location>
        <begin position="28"/>
        <end position="465"/>
    </location>
</feature>
<dbReference type="InterPro" id="IPR035976">
    <property type="entry name" value="Sushi/SCR/CCP_sf"/>
</dbReference>
<dbReference type="AlphaFoldDB" id="A0A8C5PV67"/>
<keyword evidence="3" id="KW-1015">Disulfide bond</keyword>
<evidence type="ECO:0000256" key="4">
    <source>
        <dbReference type="PROSITE-ProRule" id="PRU00302"/>
    </source>
</evidence>
<dbReference type="GeneTree" id="ENSGT00390000009163"/>
<dbReference type="PANTHER" id="PTHR32493">
    <property type="entry name" value="SUSHI DOMAIN-CONTAINING PROTEIN 5"/>
    <property type="match status" value="1"/>
</dbReference>
<protein>
    <recommendedName>
        <fullName evidence="8">Sushi domain-containing protein</fullName>
    </recommendedName>
</protein>
<evidence type="ECO:0000256" key="2">
    <source>
        <dbReference type="ARBA" id="ARBA00022729"/>
    </source>
</evidence>
<keyword evidence="10" id="KW-1185">Reference proteome</keyword>
<keyword evidence="6" id="KW-0472">Membrane</keyword>
<evidence type="ECO:0000256" key="1">
    <source>
        <dbReference type="ARBA" id="ARBA00022659"/>
    </source>
</evidence>
<dbReference type="Ensembl" id="ENSLLET00000029233.1">
    <property type="protein sequence ID" value="ENSLLEP00000028136.1"/>
    <property type="gene ID" value="ENSLLEG00000017865.1"/>
</dbReference>
<reference evidence="9" key="1">
    <citation type="submission" date="2025-08" db="UniProtKB">
        <authorList>
            <consortium name="Ensembl"/>
        </authorList>
    </citation>
    <scope>IDENTIFICATION</scope>
</reference>
<evidence type="ECO:0000313" key="10">
    <source>
        <dbReference type="Proteomes" id="UP000694569"/>
    </source>
</evidence>
<dbReference type="FunFam" id="2.10.70.10:FF:000050">
    <property type="entry name" value="sushi domain-containing protein 5"/>
    <property type="match status" value="1"/>
</dbReference>
<dbReference type="SMART" id="SM00032">
    <property type="entry name" value="CCP"/>
    <property type="match status" value="1"/>
</dbReference>
<dbReference type="PROSITE" id="PS50923">
    <property type="entry name" value="SUSHI"/>
    <property type="match status" value="1"/>
</dbReference>
<dbReference type="CDD" id="cd00033">
    <property type="entry name" value="CCP"/>
    <property type="match status" value="1"/>
</dbReference>
<evidence type="ECO:0000256" key="5">
    <source>
        <dbReference type="SAM" id="MobiDB-lite"/>
    </source>
</evidence>
<reference evidence="9" key="2">
    <citation type="submission" date="2025-09" db="UniProtKB">
        <authorList>
            <consortium name="Ensembl"/>
        </authorList>
    </citation>
    <scope>IDENTIFICATION</scope>
</reference>
<evidence type="ECO:0000256" key="6">
    <source>
        <dbReference type="SAM" id="Phobius"/>
    </source>
</evidence>
<dbReference type="Pfam" id="PF00084">
    <property type="entry name" value="Sushi"/>
    <property type="match status" value="1"/>
</dbReference>
<evidence type="ECO:0000256" key="3">
    <source>
        <dbReference type="ARBA" id="ARBA00023157"/>
    </source>
</evidence>
<dbReference type="Proteomes" id="UP000694569">
    <property type="component" value="Unplaced"/>
</dbReference>
<accession>A0A8C5PV67</accession>
<organism evidence="9 10">
    <name type="scientific">Leptobrachium leishanense</name>
    <name type="common">Leishan spiny toad</name>
    <dbReference type="NCBI Taxonomy" id="445787"/>
    <lineage>
        <taxon>Eukaryota</taxon>
        <taxon>Metazoa</taxon>
        <taxon>Chordata</taxon>
        <taxon>Craniata</taxon>
        <taxon>Vertebrata</taxon>
        <taxon>Euteleostomi</taxon>
        <taxon>Amphibia</taxon>
        <taxon>Batrachia</taxon>
        <taxon>Anura</taxon>
        <taxon>Pelobatoidea</taxon>
        <taxon>Megophryidae</taxon>
        <taxon>Leptobrachium</taxon>
    </lineage>
</organism>
<feature type="domain" description="Sushi" evidence="8">
    <location>
        <begin position="28"/>
        <end position="89"/>
    </location>
</feature>
<dbReference type="InterPro" id="IPR000436">
    <property type="entry name" value="Sushi_SCR_CCP_dom"/>
</dbReference>
<feature type="signal peptide" evidence="7">
    <location>
        <begin position="1"/>
        <end position="27"/>
    </location>
</feature>